<dbReference type="Pfam" id="PF08221">
    <property type="entry name" value="HTH_9"/>
    <property type="match status" value="1"/>
</dbReference>
<dbReference type="STRING" id="368408.Tpen_1048"/>
<dbReference type="eggNOG" id="arCOG02795">
    <property type="taxonomic scope" value="Archaea"/>
</dbReference>
<dbReference type="InterPro" id="IPR036390">
    <property type="entry name" value="WH_DNA-bd_sf"/>
</dbReference>
<dbReference type="KEGG" id="tpe:Tpen_1048"/>
<dbReference type="Proteomes" id="UP000000641">
    <property type="component" value="Chromosome"/>
</dbReference>
<dbReference type="OrthoDB" id="382977at2157"/>
<dbReference type="HOGENOM" id="CLU_1773301_0_0_2"/>
<accession>A1RZ18</accession>
<dbReference type="InterPro" id="IPR013197">
    <property type="entry name" value="RNA_pol_III_RPC82-rel_HTH"/>
</dbReference>
<feature type="transmembrane region" description="Helical" evidence="1">
    <location>
        <begin position="49"/>
        <end position="68"/>
    </location>
</feature>
<dbReference type="RefSeq" id="WP_011752713.1">
    <property type="nucleotide sequence ID" value="NC_008698.1"/>
</dbReference>
<protein>
    <submittedName>
        <fullName evidence="3">Transcription regulator, MarR family</fullName>
    </submittedName>
</protein>
<dbReference type="SUPFAM" id="SSF46785">
    <property type="entry name" value="Winged helix' DNA-binding domain"/>
    <property type="match status" value="1"/>
</dbReference>
<proteinExistence type="predicted"/>
<evidence type="ECO:0000313" key="3">
    <source>
        <dbReference type="EMBL" id="ABL78448.1"/>
    </source>
</evidence>
<organism evidence="3 4">
    <name type="scientific">Thermofilum pendens (strain DSM 2475 / Hrk 5)</name>
    <dbReference type="NCBI Taxonomy" id="368408"/>
    <lineage>
        <taxon>Archaea</taxon>
        <taxon>Thermoproteota</taxon>
        <taxon>Thermoprotei</taxon>
        <taxon>Thermofilales</taxon>
        <taxon>Thermofilaceae</taxon>
        <taxon>Thermofilum</taxon>
    </lineage>
</organism>
<keyword evidence="1" id="KW-1133">Transmembrane helix</keyword>
<dbReference type="EnsemblBacteria" id="ABL78448">
    <property type="protein sequence ID" value="ABL78448"/>
    <property type="gene ID" value="Tpen_1048"/>
</dbReference>
<reference evidence="4" key="1">
    <citation type="journal article" date="2008" name="J. Bacteriol.">
        <title>Genome sequence of Thermofilum pendens reveals an exceptional loss of biosynthetic pathways without genome reduction.</title>
        <authorList>
            <person name="Anderson I."/>
            <person name="Rodriguez J."/>
            <person name="Susanti D."/>
            <person name="Porat I."/>
            <person name="Reich C."/>
            <person name="Ulrich L.E."/>
            <person name="Elkins J.G."/>
            <person name="Mavromatis K."/>
            <person name="Lykidis A."/>
            <person name="Kim E."/>
            <person name="Thompson L.S."/>
            <person name="Nolan M."/>
            <person name="Land M."/>
            <person name="Copeland A."/>
            <person name="Lapidus A."/>
            <person name="Lucas S."/>
            <person name="Detter C."/>
            <person name="Zhulin I.B."/>
            <person name="Olsen G.J."/>
            <person name="Whitman W."/>
            <person name="Mukhopadhyay B."/>
            <person name="Bristow J."/>
            <person name="Kyrpides N."/>
        </authorList>
    </citation>
    <scope>NUCLEOTIDE SEQUENCE [LARGE SCALE GENOMIC DNA]</scope>
    <source>
        <strain evidence="4">DSM 2475 / Hrk 5</strain>
    </source>
</reference>
<name>A1RZ18_THEPD</name>
<feature type="domain" description="RNA polymerase III subunit RPC82-related helix-turn-helix" evidence="2">
    <location>
        <begin position="18"/>
        <end position="68"/>
    </location>
</feature>
<dbReference type="Gene3D" id="1.10.10.10">
    <property type="entry name" value="Winged helix-like DNA-binding domain superfamily/Winged helix DNA-binding domain"/>
    <property type="match status" value="1"/>
</dbReference>
<evidence type="ECO:0000313" key="4">
    <source>
        <dbReference type="Proteomes" id="UP000000641"/>
    </source>
</evidence>
<keyword evidence="1" id="KW-0472">Membrane</keyword>
<dbReference type="EMBL" id="CP000505">
    <property type="protein sequence ID" value="ABL78448.1"/>
    <property type="molecule type" value="Genomic_DNA"/>
</dbReference>
<dbReference type="AlphaFoldDB" id="A1RZ18"/>
<keyword evidence="1" id="KW-0812">Transmembrane</keyword>
<evidence type="ECO:0000259" key="2">
    <source>
        <dbReference type="Pfam" id="PF08221"/>
    </source>
</evidence>
<evidence type="ECO:0000256" key="1">
    <source>
        <dbReference type="SAM" id="Phobius"/>
    </source>
</evidence>
<dbReference type="InterPro" id="IPR036388">
    <property type="entry name" value="WH-like_DNA-bd_sf"/>
</dbReference>
<keyword evidence="4" id="KW-1185">Reference proteome</keyword>
<sequence length="146" mass="16247">MPDAAVNLLARLISRLELGEAASKVLAVLVLSEHPLSQLELVKATGYSLSQVSSALAFLTGLGFVSFVRSGRKKLYYSEKNITDLVGEIARRMLEQDIKPLIRELEKMPEKRERIRLLLDDCNLAAEKLQKSFLPGIVTGKKLKIL</sequence>
<dbReference type="GeneID" id="4600791"/>
<gene>
    <name evidence="3" type="ordered locus">Tpen_1048</name>
</gene>